<accession>A0AB32XAG5</accession>
<name>A0AB32XAG5_MYCFM</name>
<dbReference type="EMBL" id="CP002458">
    <property type="protein sequence ID" value="ADV34024.1"/>
    <property type="molecule type" value="Genomic_DNA"/>
</dbReference>
<protein>
    <submittedName>
        <fullName evidence="2">Uncharacterized protein</fullName>
    </submittedName>
</protein>
<evidence type="ECO:0000313" key="2">
    <source>
        <dbReference type="EMBL" id="ADV34024.1"/>
    </source>
</evidence>
<sequence length="30" mass="3323">MENLNIDIIFVGVSLGLIFKFVIDIMLIAA</sequence>
<organism evidence="2 3">
    <name type="scientific">Mycoplasmopsis fermentans (strain M64)</name>
    <name type="common">Mycoplasma fermentans</name>
    <dbReference type="NCBI Taxonomy" id="943945"/>
    <lineage>
        <taxon>Bacteria</taxon>
        <taxon>Bacillati</taxon>
        <taxon>Mycoplasmatota</taxon>
        <taxon>Mycoplasmoidales</taxon>
        <taxon>Metamycoplasmataceae</taxon>
        <taxon>Mycoplasmopsis</taxon>
    </lineage>
</organism>
<proteinExistence type="predicted"/>
<evidence type="ECO:0000256" key="1">
    <source>
        <dbReference type="SAM" id="Phobius"/>
    </source>
</evidence>
<evidence type="ECO:0000313" key="3">
    <source>
        <dbReference type="Proteomes" id="UP000007473"/>
    </source>
</evidence>
<dbReference type="KEGG" id="mfm:MfeM64YM_0013"/>
<keyword evidence="1" id="KW-0472">Membrane</keyword>
<gene>
    <name evidence="2" type="ordered locus">MfeM64YM_0013</name>
</gene>
<feature type="transmembrane region" description="Helical" evidence="1">
    <location>
        <begin position="6"/>
        <end position="29"/>
    </location>
</feature>
<dbReference type="Proteomes" id="UP000007473">
    <property type="component" value="Chromosome"/>
</dbReference>
<keyword evidence="1" id="KW-1133">Transmembrane helix</keyword>
<reference evidence="2 3" key="1">
    <citation type="journal article" date="2011" name="J. Bacteriol.">
        <title>Genome sequence of the repetitive-sequence-rich Mycoplasma fermentans strain M64.</title>
        <authorList>
            <person name="Shu H.W."/>
            <person name="Liu T.T."/>
            <person name="Chang H.Y."/>
            <person name="Liu Y.M."/>
            <person name="Wu K.M."/>
            <person name="Shu H.Y."/>
            <person name="Tsai S.F."/>
            <person name="Hsiao K.J."/>
            <person name="Hu W.S."/>
            <person name="Ng W.V."/>
        </authorList>
    </citation>
    <scope>NUCLEOTIDE SEQUENCE [LARGE SCALE GENOMIC DNA]</scope>
    <source>
        <strain evidence="2 3">M64</strain>
    </source>
</reference>
<dbReference type="AlphaFoldDB" id="A0AB32XAG5"/>
<keyword evidence="1" id="KW-0812">Transmembrane</keyword>